<protein>
    <recommendedName>
        <fullName evidence="1">Organic solvent tolerance-like N-terminal domain-containing protein</fullName>
    </recommendedName>
</protein>
<name>A0A383EVK3_9ZZZZ</name>
<dbReference type="Gene3D" id="2.60.450.10">
    <property type="entry name" value="Lipopolysaccharide (LPS) transport protein A like domain"/>
    <property type="match status" value="1"/>
</dbReference>
<feature type="domain" description="Organic solvent tolerance-like N-terminal" evidence="1">
    <location>
        <begin position="2"/>
        <end position="93"/>
    </location>
</feature>
<sequence length="113" mass="12380">AVVTQGSLVLSAELIEVQTIDEEVESMVAKGSQQKPAKYTQNQPNQARFVEATAVEITYDVDKGIVFLSGDAHLVQGFDSFSGENLEYDIDNDKVLVKGSEDGVKRVKFKITL</sequence>
<dbReference type="GO" id="GO:0042597">
    <property type="term" value="C:periplasmic space"/>
    <property type="evidence" value="ECO:0007669"/>
    <property type="project" value="InterPro"/>
</dbReference>
<organism evidence="2">
    <name type="scientific">marine metagenome</name>
    <dbReference type="NCBI Taxonomy" id="408172"/>
    <lineage>
        <taxon>unclassified sequences</taxon>
        <taxon>metagenomes</taxon>
        <taxon>ecological metagenomes</taxon>
    </lineage>
</organism>
<evidence type="ECO:0000259" key="1">
    <source>
        <dbReference type="Pfam" id="PF03968"/>
    </source>
</evidence>
<evidence type="ECO:0000313" key="2">
    <source>
        <dbReference type="EMBL" id="SVE60443.1"/>
    </source>
</evidence>
<dbReference type="GO" id="GO:0001530">
    <property type="term" value="F:lipopolysaccharide binding"/>
    <property type="evidence" value="ECO:0007669"/>
    <property type="project" value="InterPro"/>
</dbReference>
<dbReference type="InterPro" id="IPR005653">
    <property type="entry name" value="OstA-like_N"/>
</dbReference>
<dbReference type="EMBL" id="UINC01228922">
    <property type="protein sequence ID" value="SVE60443.1"/>
    <property type="molecule type" value="Genomic_DNA"/>
</dbReference>
<dbReference type="InterPro" id="IPR014340">
    <property type="entry name" value="LptA"/>
</dbReference>
<dbReference type="Pfam" id="PF03968">
    <property type="entry name" value="LptD_N"/>
    <property type="match status" value="1"/>
</dbReference>
<gene>
    <name evidence="2" type="ORF">METZ01_LOCUS513297</name>
</gene>
<dbReference type="GO" id="GO:0015920">
    <property type="term" value="P:lipopolysaccharide transport"/>
    <property type="evidence" value="ECO:0007669"/>
    <property type="project" value="InterPro"/>
</dbReference>
<dbReference type="AlphaFoldDB" id="A0A383EVK3"/>
<dbReference type="NCBIfam" id="TIGR03002">
    <property type="entry name" value="outer_YhbN_LptA"/>
    <property type="match status" value="1"/>
</dbReference>
<accession>A0A383EVK3</accession>
<feature type="non-terminal residue" evidence="2">
    <location>
        <position position="1"/>
    </location>
</feature>
<reference evidence="2" key="1">
    <citation type="submission" date="2018-05" db="EMBL/GenBank/DDBJ databases">
        <authorList>
            <person name="Lanie J.A."/>
            <person name="Ng W.-L."/>
            <person name="Kazmierczak K.M."/>
            <person name="Andrzejewski T.M."/>
            <person name="Davidsen T.M."/>
            <person name="Wayne K.J."/>
            <person name="Tettelin H."/>
            <person name="Glass J.I."/>
            <person name="Rusch D."/>
            <person name="Podicherti R."/>
            <person name="Tsui H.-C.T."/>
            <person name="Winkler M.E."/>
        </authorList>
    </citation>
    <scope>NUCLEOTIDE SEQUENCE</scope>
</reference>
<proteinExistence type="predicted"/>